<feature type="compositionally biased region" description="Polar residues" evidence="1">
    <location>
        <begin position="300"/>
        <end position="310"/>
    </location>
</feature>
<feature type="region of interest" description="Disordered" evidence="1">
    <location>
        <begin position="1"/>
        <end position="128"/>
    </location>
</feature>
<evidence type="ECO:0000313" key="2">
    <source>
        <dbReference type="EMBL" id="OAQ32261.1"/>
    </source>
</evidence>
<dbReference type="AlphaFoldDB" id="A0A197K6C8"/>
<feature type="region of interest" description="Disordered" evidence="1">
    <location>
        <begin position="537"/>
        <end position="600"/>
    </location>
</feature>
<feature type="compositionally biased region" description="Polar residues" evidence="1">
    <location>
        <begin position="782"/>
        <end position="794"/>
    </location>
</feature>
<feature type="compositionally biased region" description="Low complexity" evidence="1">
    <location>
        <begin position="13"/>
        <end position="31"/>
    </location>
</feature>
<feature type="compositionally biased region" description="Low complexity" evidence="1">
    <location>
        <begin position="548"/>
        <end position="568"/>
    </location>
</feature>
<feature type="compositionally biased region" description="Low complexity" evidence="1">
    <location>
        <begin position="83"/>
        <end position="122"/>
    </location>
</feature>
<feature type="compositionally biased region" description="Low complexity" evidence="1">
    <location>
        <begin position="439"/>
        <end position="456"/>
    </location>
</feature>
<feature type="compositionally biased region" description="Low complexity" evidence="1">
    <location>
        <begin position="242"/>
        <end position="259"/>
    </location>
</feature>
<feature type="compositionally biased region" description="Basic and acidic residues" evidence="1">
    <location>
        <begin position="202"/>
        <end position="241"/>
    </location>
</feature>
<feature type="compositionally biased region" description="Polar residues" evidence="1">
    <location>
        <begin position="62"/>
        <end position="74"/>
    </location>
</feature>
<organism evidence="2 3">
    <name type="scientific">Linnemannia elongata AG-77</name>
    <dbReference type="NCBI Taxonomy" id="1314771"/>
    <lineage>
        <taxon>Eukaryota</taxon>
        <taxon>Fungi</taxon>
        <taxon>Fungi incertae sedis</taxon>
        <taxon>Mucoromycota</taxon>
        <taxon>Mortierellomycotina</taxon>
        <taxon>Mortierellomycetes</taxon>
        <taxon>Mortierellales</taxon>
        <taxon>Mortierellaceae</taxon>
        <taxon>Linnemannia</taxon>
    </lineage>
</organism>
<dbReference type="EMBL" id="KV442026">
    <property type="protein sequence ID" value="OAQ32261.1"/>
    <property type="molecule type" value="Genomic_DNA"/>
</dbReference>
<dbReference type="Proteomes" id="UP000078512">
    <property type="component" value="Unassembled WGS sequence"/>
</dbReference>
<feature type="region of interest" description="Disordered" evidence="1">
    <location>
        <begin position="827"/>
        <end position="852"/>
    </location>
</feature>
<proteinExistence type="predicted"/>
<dbReference type="STRING" id="1314771.A0A197K6C8"/>
<sequence>MTRDRDPIQVIGSPATPTPSSTTTTETHTTPLPVPTPSTPADPLAGLSKIKQTALLLKQKVAGTNNKPQKQPNKISHPWAINPSSRSASFPSPTSSPSSPYSPNHGGAPSSSFSSPTSPLHSMGGTGGKALGIKAMIAAREDPSLSCNKMAPPGTQPIPAPQKREARAGMTKLQLSQPSSSSSSSTIQSSSAAASIAVGGQDRNDGQNKEEEQKEKEKEKEREREERERERHQRQTKRESIQEQQQQETTPSTTTSTTTLPAAEVAVLESIPAPESTTTESTTTTTTDLTEKRSSRRRNGGTTLIPSQFASTPSPSSSSSSSSSSNPSSLSSTSTTTPSSGSPVRPAFMKAFEDIQPIETVMTASASEERPSTLSTTPTPTKATTTTTGTTTRFPLTSALPPLSPSLASPPLITTSGKTQPASLSVFDRPSMSPRRHTTTNSPSSPLTSSPFVPTRHPTPPVPVPGLPAAGMTSHPHQPMSVINPTLRQLQTPNIPTNLVQARILQQEEEKRKAEELAKIPITANLRQVKKIQAVLVSDDEDDDPKAGRSSSASSSAASSLSAGTSTRPRSKTATATSQTSVPVSVLVGGKRRGDRNHVEPVAIPKRLADQVEHILGRKLAGKGNVLDEREKEREEEEARKAAEPLPPIVLGKPRKRAVTSAHIRNLVSSWDTKVEEAKELTSEAERIRLFLEERSTAHAEMPKPKVAPTAEELLRPLPALPPPPSPSELHQLLVNGGVAPSGSNLDAAGGSIGRRRGRTVATSNGTGSSRSFGHMKGASVASGSPSTSVQPLQKTKVLLSTPSQSSFISTTTTSSIEKGAELLEQADQKEVEASTRRPALSTEALDTSKRTGELLVSKAAINRPRRKRNPTLTQEVM</sequence>
<feature type="compositionally biased region" description="Low complexity" evidence="1">
    <location>
        <begin position="176"/>
        <end position="197"/>
    </location>
</feature>
<feature type="region of interest" description="Disordered" evidence="1">
    <location>
        <begin position="720"/>
        <end position="794"/>
    </location>
</feature>
<feature type="compositionally biased region" description="Low complexity" evidence="1">
    <location>
        <begin position="311"/>
        <end position="343"/>
    </location>
</feature>
<protein>
    <submittedName>
        <fullName evidence="2">Uncharacterized protein</fullName>
    </submittedName>
</protein>
<name>A0A197K6C8_9FUNG</name>
<reference evidence="2 3" key="1">
    <citation type="submission" date="2016-05" db="EMBL/GenBank/DDBJ databases">
        <title>Genome sequencing reveals origins of a unique bacterial endosymbiosis in the earliest lineages of terrestrial Fungi.</title>
        <authorList>
            <consortium name="DOE Joint Genome Institute"/>
            <person name="Uehling J."/>
            <person name="Gryganskyi A."/>
            <person name="Hameed K."/>
            <person name="Tschaplinski T."/>
            <person name="Misztal P."/>
            <person name="Wu S."/>
            <person name="Desiro A."/>
            <person name="Vande Pol N."/>
            <person name="Du Z.-Y."/>
            <person name="Zienkiewicz A."/>
            <person name="Zienkiewicz K."/>
            <person name="Morin E."/>
            <person name="Tisserant E."/>
            <person name="Splivallo R."/>
            <person name="Hainaut M."/>
            <person name="Henrissat B."/>
            <person name="Ohm R."/>
            <person name="Kuo A."/>
            <person name="Yan J."/>
            <person name="Lipzen A."/>
            <person name="Nolan M."/>
            <person name="Labutti K."/>
            <person name="Barry K."/>
            <person name="Goldstein A."/>
            <person name="Labbe J."/>
            <person name="Schadt C."/>
            <person name="Tuskan G."/>
            <person name="Grigoriev I."/>
            <person name="Martin F."/>
            <person name="Vilgalys R."/>
            <person name="Bonito G."/>
        </authorList>
    </citation>
    <scope>NUCLEOTIDE SEQUENCE [LARGE SCALE GENOMIC DNA]</scope>
    <source>
        <strain evidence="2 3">AG-77</strain>
    </source>
</reference>
<feature type="compositionally biased region" description="Low complexity" evidence="1">
    <location>
        <begin position="275"/>
        <end position="287"/>
    </location>
</feature>
<feature type="compositionally biased region" description="Low complexity" evidence="1">
    <location>
        <begin position="372"/>
        <end position="416"/>
    </location>
</feature>
<evidence type="ECO:0000313" key="3">
    <source>
        <dbReference type="Proteomes" id="UP000078512"/>
    </source>
</evidence>
<feature type="compositionally biased region" description="Basic and acidic residues" evidence="1">
    <location>
        <begin position="827"/>
        <end position="836"/>
    </location>
</feature>
<feature type="compositionally biased region" description="Polar residues" evidence="1">
    <location>
        <begin position="572"/>
        <end position="583"/>
    </location>
</feature>
<evidence type="ECO:0000256" key="1">
    <source>
        <dbReference type="SAM" id="MobiDB-lite"/>
    </source>
</evidence>
<feature type="region of interest" description="Disordered" evidence="1">
    <location>
        <begin position="143"/>
        <end position="459"/>
    </location>
</feature>
<keyword evidence="3" id="KW-1185">Reference proteome</keyword>
<accession>A0A197K6C8</accession>
<feature type="compositionally biased region" description="Polar residues" evidence="1">
    <location>
        <begin position="761"/>
        <end position="772"/>
    </location>
</feature>
<dbReference type="OrthoDB" id="2427449at2759"/>
<gene>
    <name evidence="2" type="ORF">K457DRAFT_135601</name>
</gene>